<dbReference type="SUPFAM" id="SSF81901">
    <property type="entry name" value="HCP-like"/>
    <property type="match status" value="1"/>
</dbReference>
<dbReference type="Gene3D" id="3.40.50.300">
    <property type="entry name" value="P-loop containing nucleotide triphosphate hydrolases"/>
    <property type="match status" value="1"/>
</dbReference>
<dbReference type="Pfam" id="PF13424">
    <property type="entry name" value="TPR_12"/>
    <property type="match status" value="1"/>
</dbReference>
<dbReference type="SMART" id="SM00028">
    <property type="entry name" value="TPR"/>
    <property type="match status" value="5"/>
</dbReference>
<evidence type="ECO:0000256" key="2">
    <source>
        <dbReference type="PROSITE-ProRule" id="PRU00339"/>
    </source>
</evidence>
<keyword evidence="1" id="KW-0808">Transferase</keyword>
<dbReference type="PROSITE" id="PS50005">
    <property type="entry name" value="TPR"/>
    <property type="match status" value="4"/>
</dbReference>
<dbReference type="InterPro" id="IPR011990">
    <property type="entry name" value="TPR-like_helical_dom_sf"/>
</dbReference>
<dbReference type="AlphaFoldDB" id="A0A0M9GNY1"/>
<reference evidence="3 4" key="1">
    <citation type="submission" date="2015-01" db="EMBL/GenBank/DDBJ databases">
        <title>Ahrensia donghaiensis sp. nov., a novel dimethylsulphoniopropionate-cleavage bacterium isolated from seawater and emended descriptions of the genus Ahrensia and Ahrensia kielensis.</title>
        <authorList>
            <person name="Liu J."/>
        </authorList>
    </citation>
    <scope>NUCLEOTIDE SEQUENCE [LARGE SCALE GENOMIC DNA]</scope>
    <source>
        <strain evidence="3 4">LZD062</strain>
    </source>
</reference>
<keyword evidence="2" id="KW-0802">TPR repeat</keyword>
<keyword evidence="4" id="KW-1185">Reference proteome</keyword>
<feature type="repeat" description="TPR" evidence="2">
    <location>
        <begin position="161"/>
        <end position="194"/>
    </location>
</feature>
<protein>
    <recommendedName>
        <fullName evidence="5">Sulfotransferase</fullName>
    </recommendedName>
</protein>
<organism evidence="3 4">
    <name type="scientific">Ahrensia marina</name>
    <dbReference type="NCBI Taxonomy" id="1514904"/>
    <lineage>
        <taxon>Bacteria</taxon>
        <taxon>Pseudomonadati</taxon>
        <taxon>Pseudomonadota</taxon>
        <taxon>Alphaproteobacteria</taxon>
        <taxon>Hyphomicrobiales</taxon>
        <taxon>Ahrensiaceae</taxon>
        <taxon>Ahrensia</taxon>
    </lineage>
</organism>
<evidence type="ECO:0000256" key="1">
    <source>
        <dbReference type="ARBA" id="ARBA00022679"/>
    </source>
</evidence>
<dbReference type="STRING" id="1514904.SU32_06270"/>
<dbReference type="PROSITE" id="PS50293">
    <property type="entry name" value="TPR_REGION"/>
    <property type="match status" value="1"/>
</dbReference>
<dbReference type="Gene3D" id="1.25.40.10">
    <property type="entry name" value="Tetratricopeptide repeat domain"/>
    <property type="match status" value="1"/>
</dbReference>
<feature type="repeat" description="TPR" evidence="2">
    <location>
        <begin position="195"/>
        <end position="228"/>
    </location>
</feature>
<sequence>MTFVDSSFKQAKAFAKAGKFADARAVYAAVIEKYPANQRARDGFRALEAQFIGQKRSLTEEEKRTLFKAINERRLNDALSFAQTCIQNCGPSVFIYNILGLIFDRVGDQRRASEYFEIAVKLRPDDPEILSNYGQCLKAAGRYEQAKEMLETALTFDPNSAQAYNNLGQVLRETGEDERAIACFQKTVELDPGAPQPLSNIATVLRESGDKKGAKQYYEAALEVAPHSGEILRNLAMLNPAKPDDPLFEKLEKAIEQHGDNIYEQMNIRFALAKAKDDIKDYDDAFKEFKAANDIGLEQSLYSKERHDKAFAELKQCFEEDHAGLDAVEPLASRPIFVLGMPRSGTSLVEQILSTHSDVYGGGELPYMASAVAPVFPKLLSKELAAPDAWNHIRGAFFQPLEKELKFPVFTDKMPMNFRFTGFILKAFPEAKVIHTKRDAMAICWSIYRRMFPSKGIDYQWSLEALGHYYNHYVDLMEFWQQKFPGQIYTIDYETLTENQEAETRKLLDICGLEWQDACLEFHKNSRAVRTTSSDQVRKAMYKASSQEWQKYEAHLGPLKQALGYSKTEAA</sequence>
<accession>A0A0M9GNY1</accession>
<proteinExistence type="predicted"/>
<dbReference type="OrthoDB" id="9800698at2"/>
<dbReference type="InterPro" id="IPR026634">
    <property type="entry name" value="TPST-like"/>
</dbReference>
<evidence type="ECO:0008006" key="5">
    <source>
        <dbReference type="Google" id="ProtNLM"/>
    </source>
</evidence>
<dbReference type="InterPro" id="IPR027417">
    <property type="entry name" value="P-loop_NTPase"/>
</dbReference>
<dbReference type="EMBL" id="JXMU01000007">
    <property type="protein sequence ID" value="KPB01956.1"/>
    <property type="molecule type" value="Genomic_DNA"/>
</dbReference>
<evidence type="ECO:0000313" key="3">
    <source>
        <dbReference type="EMBL" id="KPB01956.1"/>
    </source>
</evidence>
<feature type="repeat" description="TPR" evidence="2">
    <location>
        <begin position="127"/>
        <end position="160"/>
    </location>
</feature>
<dbReference type="Pfam" id="PF13181">
    <property type="entry name" value="TPR_8"/>
    <property type="match status" value="2"/>
</dbReference>
<dbReference type="PANTHER" id="PTHR12788">
    <property type="entry name" value="PROTEIN-TYROSINE SULFOTRANSFERASE 2"/>
    <property type="match status" value="1"/>
</dbReference>
<dbReference type="SUPFAM" id="SSF48452">
    <property type="entry name" value="TPR-like"/>
    <property type="match status" value="1"/>
</dbReference>
<dbReference type="SUPFAM" id="SSF52540">
    <property type="entry name" value="P-loop containing nucleoside triphosphate hydrolases"/>
    <property type="match status" value="1"/>
</dbReference>
<gene>
    <name evidence="3" type="ORF">SU32_06270</name>
</gene>
<dbReference type="InterPro" id="IPR019734">
    <property type="entry name" value="TPR_rpt"/>
</dbReference>
<dbReference type="PATRIC" id="fig|1514904.3.peg.3284"/>
<name>A0A0M9GNY1_9HYPH</name>
<comment type="caution">
    <text evidence="3">The sequence shown here is derived from an EMBL/GenBank/DDBJ whole genome shotgun (WGS) entry which is preliminary data.</text>
</comment>
<evidence type="ECO:0000313" key="4">
    <source>
        <dbReference type="Proteomes" id="UP000038011"/>
    </source>
</evidence>
<dbReference type="PANTHER" id="PTHR12788:SF10">
    <property type="entry name" value="PROTEIN-TYROSINE SULFOTRANSFERASE"/>
    <property type="match status" value="1"/>
</dbReference>
<feature type="repeat" description="TPR" evidence="2">
    <location>
        <begin position="93"/>
        <end position="126"/>
    </location>
</feature>
<dbReference type="RefSeq" id="WP_053998490.1">
    <property type="nucleotide sequence ID" value="NZ_JXMU01000007.1"/>
</dbReference>
<dbReference type="Pfam" id="PF13174">
    <property type="entry name" value="TPR_6"/>
    <property type="match status" value="1"/>
</dbReference>
<dbReference type="Proteomes" id="UP000038011">
    <property type="component" value="Unassembled WGS sequence"/>
</dbReference>
<dbReference type="GO" id="GO:0008476">
    <property type="term" value="F:protein-tyrosine sulfotransferase activity"/>
    <property type="evidence" value="ECO:0007669"/>
    <property type="project" value="InterPro"/>
</dbReference>
<dbReference type="Pfam" id="PF13469">
    <property type="entry name" value="Sulfotransfer_3"/>
    <property type="match status" value="1"/>
</dbReference>